<dbReference type="RefSeq" id="WP_076757300.1">
    <property type="nucleotide sequence ID" value="NZ_FTPL01000001.1"/>
</dbReference>
<keyword evidence="1" id="KW-0175">Coiled coil</keyword>
<name>A0A1U7PNE2_9BACI</name>
<sequence>MKEPSDYTEQELDARNQNIEEELVRLQEMEDEESQAEEHPPKNRIFEILVLGLLIVIILSNVFLLFVKIFG</sequence>
<dbReference type="EMBL" id="FTPL01000001">
    <property type="protein sequence ID" value="SIT74590.1"/>
    <property type="molecule type" value="Genomic_DNA"/>
</dbReference>
<keyword evidence="2" id="KW-0472">Membrane</keyword>
<organism evidence="3 4">
    <name type="scientific">Edaphobacillus lindanitolerans</name>
    <dbReference type="NCBI Taxonomy" id="550447"/>
    <lineage>
        <taxon>Bacteria</taxon>
        <taxon>Bacillati</taxon>
        <taxon>Bacillota</taxon>
        <taxon>Bacilli</taxon>
        <taxon>Bacillales</taxon>
        <taxon>Bacillaceae</taxon>
        <taxon>Edaphobacillus</taxon>
    </lineage>
</organism>
<gene>
    <name evidence="3" type="ORF">SAMN05428946_1091</name>
</gene>
<feature type="transmembrane region" description="Helical" evidence="2">
    <location>
        <begin position="48"/>
        <end position="67"/>
    </location>
</feature>
<evidence type="ECO:0000313" key="3">
    <source>
        <dbReference type="EMBL" id="SIT74590.1"/>
    </source>
</evidence>
<evidence type="ECO:0000256" key="1">
    <source>
        <dbReference type="SAM" id="Coils"/>
    </source>
</evidence>
<dbReference type="AlphaFoldDB" id="A0A1U7PNE2"/>
<keyword evidence="2" id="KW-0812">Transmembrane</keyword>
<keyword evidence="4" id="KW-1185">Reference proteome</keyword>
<dbReference type="Proteomes" id="UP000187550">
    <property type="component" value="Unassembled WGS sequence"/>
</dbReference>
<keyword evidence="2" id="KW-1133">Transmembrane helix</keyword>
<protein>
    <submittedName>
        <fullName evidence="3">Uncharacterized protein</fullName>
    </submittedName>
</protein>
<reference evidence="4" key="1">
    <citation type="submission" date="2017-01" db="EMBL/GenBank/DDBJ databases">
        <authorList>
            <person name="Varghese N."/>
            <person name="Submissions S."/>
        </authorList>
    </citation>
    <scope>NUCLEOTIDE SEQUENCE [LARGE SCALE GENOMIC DNA]</scope>
    <source>
        <strain evidence="4">MNA4</strain>
    </source>
</reference>
<feature type="coiled-coil region" evidence="1">
    <location>
        <begin position="9"/>
        <end position="39"/>
    </location>
</feature>
<evidence type="ECO:0000313" key="4">
    <source>
        <dbReference type="Proteomes" id="UP000187550"/>
    </source>
</evidence>
<evidence type="ECO:0000256" key="2">
    <source>
        <dbReference type="SAM" id="Phobius"/>
    </source>
</evidence>
<proteinExistence type="predicted"/>
<accession>A0A1U7PNE2</accession>